<dbReference type="InterPro" id="IPR050366">
    <property type="entry name" value="BP-dependent_transpt_permease"/>
</dbReference>
<evidence type="ECO:0000256" key="1">
    <source>
        <dbReference type="ARBA" id="ARBA00004651"/>
    </source>
</evidence>
<keyword evidence="5 7" id="KW-1133">Transmembrane helix</keyword>
<dbReference type="GO" id="GO:0055085">
    <property type="term" value="P:transmembrane transport"/>
    <property type="evidence" value="ECO:0007669"/>
    <property type="project" value="InterPro"/>
</dbReference>
<dbReference type="PROSITE" id="PS50928">
    <property type="entry name" value="ABC_TM1"/>
    <property type="match status" value="1"/>
</dbReference>
<dbReference type="Proteomes" id="UP000319859">
    <property type="component" value="Unassembled WGS sequence"/>
</dbReference>
<dbReference type="RefSeq" id="WP_145754353.1">
    <property type="nucleotide sequence ID" value="NZ_VITN01000035.1"/>
</dbReference>
<comment type="caution">
    <text evidence="9">The sequence shown here is derived from an EMBL/GenBank/DDBJ whole genome shotgun (WGS) entry which is preliminary data.</text>
</comment>
<dbReference type="PANTHER" id="PTHR43386:SF25">
    <property type="entry name" value="PEPTIDE ABC TRANSPORTER PERMEASE PROTEIN"/>
    <property type="match status" value="1"/>
</dbReference>
<name>A0A560EL60_9PROT</name>
<dbReference type="InterPro" id="IPR000515">
    <property type="entry name" value="MetI-like"/>
</dbReference>
<evidence type="ECO:0000256" key="4">
    <source>
        <dbReference type="ARBA" id="ARBA00022692"/>
    </source>
</evidence>
<evidence type="ECO:0000313" key="10">
    <source>
        <dbReference type="Proteomes" id="UP000319859"/>
    </source>
</evidence>
<dbReference type="PANTHER" id="PTHR43386">
    <property type="entry name" value="OLIGOPEPTIDE TRANSPORT SYSTEM PERMEASE PROTEIN APPC"/>
    <property type="match status" value="1"/>
</dbReference>
<dbReference type="Pfam" id="PF00528">
    <property type="entry name" value="BPD_transp_1"/>
    <property type="match status" value="1"/>
</dbReference>
<feature type="domain" description="ABC transmembrane type-1" evidence="8">
    <location>
        <begin position="94"/>
        <end position="283"/>
    </location>
</feature>
<feature type="transmembrane region" description="Helical" evidence="7">
    <location>
        <begin position="219"/>
        <end position="241"/>
    </location>
</feature>
<dbReference type="GO" id="GO:0005886">
    <property type="term" value="C:plasma membrane"/>
    <property type="evidence" value="ECO:0007669"/>
    <property type="project" value="UniProtKB-SubCell"/>
</dbReference>
<protein>
    <submittedName>
        <fullName evidence="9">Peptide/nickel transport system permease protein</fullName>
    </submittedName>
</protein>
<dbReference type="Gene3D" id="1.10.3720.10">
    <property type="entry name" value="MetI-like"/>
    <property type="match status" value="1"/>
</dbReference>
<keyword evidence="4 7" id="KW-0812">Transmembrane</keyword>
<evidence type="ECO:0000256" key="2">
    <source>
        <dbReference type="ARBA" id="ARBA00022448"/>
    </source>
</evidence>
<evidence type="ECO:0000256" key="6">
    <source>
        <dbReference type="ARBA" id="ARBA00023136"/>
    </source>
</evidence>
<proteinExistence type="inferred from homology"/>
<dbReference type="InterPro" id="IPR035906">
    <property type="entry name" value="MetI-like_sf"/>
</dbReference>
<accession>A0A560EL60</accession>
<dbReference type="OrthoDB" id="9766870at2"/>
<organism evidence="9 10">
    <name type="scientific">Nitrospirillum amazonense</name>
    <dbReference type="NCBI Taxonomy" id="28077"/>
    <lineage>
        <taxon>Bacteria</taxon>
        <taxon>Pseudomonadati</taxon>
        <taxon>Pseudomonadota</taxon>
        <taxon>Alphaproteobacteria</taxon>
        <taxon>Rhodospirillales</taxon>
        <taxon>Azospirillaceae</taxon>
        <taxon>Nitrospirillum</taxon>
    </lineage>
</organism>
<feature type="transmembrane region" description="Helical" evidence="7">
    <location>
        <begin position="36"/>
        <end position="55"/>
    </location>
</feature>
<evidence type="ECO:0000256" key="7">
    <source>
        <dbReference type="RuleBase" id="RU363032"/>
    </source>
</evidence>
<feature type="transmembrane region" description="Helical" evidence="7">
    <location>
        <begin position="96"/>
        <end position="117"/>
    </location>
</feature>
<feature type="transmembrane region" description="Helical" evidence="7">
    <location>
        <begin position="261"/>
        <end position="283"/>
    </location>
</feature>
<evidence type="ECO:0000256" key="5">
    <source>
        <dbReference type="ARBA" id="ARBA00022989"/>
    </source>
</evidence>
<dbReference type="CDD" id="cd06261">
    <property type="entry name" value="TM_PBP2"/>
    <property type="match status" value="1"/>
</dbReference>
<sequence>MTPTVPLREESMAKPVSTAAGRVWHLLSGLSTSGQVGLALVVLWLVLGAAGPLLAPYDVGAFVSPEVFDGMSARHWLGSDYLGRDVLSRLLSGAQYTVGLALASALLASATGAGLALTATVSPRWVDEVISRFMDTLISIPSKVFALVLVAAFGSSLALLLLIAAATYTPGAFRIARALATNLNQMDYVQVAYARGEGRLYIATAEIMPNMIHPVLADFGLRFVFIVLLLSGLSFLGLGVQPPNADLGSLVRENISGLGDGALAILAPAVAIATLTIGVNLLIDALPGRGRRITGGR</sequence>
<evidence type="ECO:0000313" key="9">
    <source>
        <dbReference type="EMBL" id="TWB10111.1"/>
    </source>
</evidence>
<dbReference type="AlphaFoldDB" id="A0A560EL60"/>
<dbReference type="SUPFAM" id="SSF161098">
    <property type="entry name" value="MetI-like"/>
    <property type="match status" value="1"/>
</dbReference>
<comment type="subcellular location">
    <subcellularLocation>
        <location evidence="1 7">Cell membrane</location>
        <topology evidence="1 7">Multi-pass membrane protein</topology>
    </subcellularLocation>
</comment>
<feature type="transmembrane region" description="Helical" evidence="7">
    <location>
        <begin position="144"/>
        <end position="168"/>
    </location>
</feature>
<evidence type="ECO:0000256" key="3">
    <source>
        <dbReference type="ARBA" id="ARBA00022475"/>
    </source>
</evidence>
<evidence type="ECO:0000259" key="8">
    <source>
        <dbReference type="PROSITE" id="PS50928"/>
    </source>
</evidence>
<dbReference type="EMBL" id="VITN01000035">
    <property type="protein sequence ID" value="TWB10111.1"/>
    <property type="molecule type" value="Genomic_DNA"/>
</dbReference>
<gene>
    <name evidence="9" type="ORF">FBZ89_13515</name>
</gene>
<comment type="similarity">
    <text evidence="7">Belongs to the binding-protein-dependent transport system permease family.</text>
</comment>
<keyword evidence="6 7" id="KW-0472">Membrane</keyword>
<keyword evidence="2 7" id="KW-0813">Transport</keyword>
<keyword evidence="3" id="KW-1003">Cell membrane</keyword>
<reference evidence="9 10" key="1">
    <citation type="submission" date="2019-06" db="EMBL/GenBank/DDBJ databases">
        <title>Genomic Encyclopedia of Type Strains, Phase IV (KMG-V): Genome sequencing to study the core and pangenomes of soil and plant-associated prokaryotes.</title>
        <authorList>
            <person name="Whitman W."/>
        </authorList>
    </citation>
    <scope>NUCLEOTIDE SEQUENCE [LARGE SCALE GENOMIC DNA]</scope>
    <source>
        <strain evidence="9 10">BR 11880</strain>
    </source>
</reference>